<evidence type="ECO:0000313" key="3">
    <source>
        <dbReference type="Proteomes" id="UP000187609"/>
    </source>
</evidence>
<keyword evidence="3" id="KW-1185">Reference proteome</keyword>
<sequence>MERTFMACLSPFHQRKCIFHVTNDETMALFASLTTEIKNLQISLANNSLTLQWCIEAMTLLQKLHSEFLLIILEKLKVPFTWNCAFNNLLNLYMNESLNIMELCNMLKSSSCKINMYRLRVDITIKNLNNYGREAFANMESIQRENKRIHDEICQEMKRDCSNNILYAIRVAISLLYFILVSVFLYPTSMVEVDKILCNSPGIYKSFRDSVNGLVTDFQRKYYRDGERWKIGFYEYEEMEKAIMQTKAKLKRGHVEDKEEIKRNKEVILQKSAALQAGLEKFESQANQVFEEVLKGRNQLLHMIGKGNGI</sequence>
<gene>
    <name evidence="2" type="ORF">A4A49_12692</name>
</gene>
<dbReference type="Proteomes" id="UP000187609">
    <property type="component" value="Unassembled WGS sequence"/>
</dbReference>
<feature type="transmembrane region" description="Helical" evidence="1">
    <location>
        <begin position="165"/>
        <end position="186"/>
    </location>
</feature>
<accession>A0A314L6H0</accession>
<proteinExistence type="predicted"/>
<dbReference type="EMBL" id="MJEQ01000402">
    <property type="protein sequence ID" value="OIT36697.1"/>
    <property type="molecule type" value="Genomic_DNA"/>
</dbReference>
<evidence type="ECO:0000256" key="1">
    <source>
        <dbReference type="SAM" id="Phobius"/>
    </source>
</evidence>
<reference evidence="2" key="1">
    <citation type="submission" date="2016-11" db="EMBL/GenBank/DDBJ databases">
        <title>The genome of Nicotiana attenuata.</title>
        <authorList>
            <person name="Xu S."/>
            <person name="Brockmoeller T."/>
            <person name="Gaquerel E."/>
            <person name="Navarro A."/>
            <person name="Kuhl H."/>
            <person name="Gase K."/>
            <person name="Ling Z."/>
            <person name="Zhou W."/>
            <person name="Kreitzer C."/>
            <person name="Stanke M."/>
            <person name="Tang H."/>
            <person name="Lyons E."/>
            <person name="Pandey P."/>
            <person name="Pandey S.P."/>
            <person name="Timmermann B."/>
            <person name="Baldwin I.T."/>
        </authorList>
    </citation>
    <scope>NUCLEOTIDE SEQUENCE [LARGE SCALE GENOMIC DNA]</scope>
    <source>
        <strain evidence="2">UT</strain>
    </source>
</reference>
<dbReference type="PANTHER" id="PTHR31509">
    <property type="entry name" value="BPS1-LIKE PROTEIN"/>
    <property type="match status" value="1"/>
</dbReference>
<keyword evidence="1" id="KW-1133">Transmembrane helix</keyword>
<name>A0A314L6H0_NICAT</name>
<organism evidence="2 3">
    <name type="scientific">Nicotiana attenuata</name>
    <name type="common">Coyote tobacco</name>
    <dbReference type="NCBI Taxonomy" id="49451"/>
    <lineage>
        <taxon>Eukaryota</taxon>
        <taxon>Viridiplantae</taxon>
        <taxon>Streptophyta</taxon>
        <taxon>Embryophyta</taxon>
        <taxon>Tracheophyta</taxon>
        <taxon>Spermatophyta</taxon>
        <taxon>Magnoliopsida</taxon>
        <taxon>eudicotyledons</taxon>
        <taxon>Gunneridae</taxon>
        <taxon>Pentapetalae</taxon>
        <taxon>asterids</taxon>
        <taxon>lamiids</taxon>
        <taxon>Solanales</taxon>
        <taxon>Solanaceae</taxon>
        <taxon>Nicotianoideae</taxon>
        <taxon>Nicotianeae</taxon>
        <taxon>Nicotiana</taxon>
    </lineage>
</organism>
<evidence type="ECO:0000313" key="2">
    <source>
        <dbReference type="EMBL" id="OIT36697.1"/>
    </source>
</evidence>
<dbReference type="STRING" id="49451.A0A314L6H0"/>
<dbReference type="AlphaFoldDB" id="A0A314L6H0"/>
<comment type="caution">
    <text evidence="2">The sequence shown here is derived from an EMBL/GenBank/DDBJ whole genome shotgun (WGS) entry which is preliminary data.</text>
</comment>
<protein>
    <submittedName>
        <fullName evidence="2">Uncharacterized protein</fullName>
    </submittedName>
</protein>
<keyword evidence="1" id="KW-0812">Transmembrane</keyword>
<dbReference type="Gramene" id="OIT36697">
    <property type="protein sequence ID" value="OIT36697"/>
    <property type="gene ID" value="A4A49_12692"/>
</dbReference>
<keyword evidence="1" id="KW-0472">Membrane</keyword>